<protein>
    <submittedName>
        <fullName evidence="3">3-oxoacyl-[acyl-carrier protein] reductase</fullName>
    </submittedName>
</protein>
<dbReference type="Pfam" id="PF13561">
    <property type="entry name" value="adh_short_C2"/>
    <property type="match status" value="1"/>
</dbReference>
<dbReference type="CDD" id="cd05233">
    <property type="entry name" value="SDR_c"/>
    <property type="match status" value="1"/>
</dbReference>
<evidence type="ECO:0000256" key="1">
    <source>
        <dbReference type="ARBA" id="ARBA00006484"/>
    </source>
</evidence>
<reference evidence="3 4" key="1">
    <citation type="submission" date="2018-07" db="EMBL/GenBank/DDBJ databases">
        <title>Genomic Encyclopedia of Type Strains, Phase III (KMG-III): the genomes of soil and plant-associated and newly described type strains.</title>
        <authorList>
            <person name="Whitman W."/>
        </authorList>
    </citation>
    <scope>NUCLEOTIDE SEQUENCE [LARGE SCALE GENOMIC DNA]</scope>
    <source>
        <strain evidence="3 4">CECT 7506</strain>
    </source>
</reference>
<evidence type="ECO:0000256" key="2">
    <source>
        <dbReference type="ARBA" id="ARBA00023002"/>
    </source>
</evidence>
<dbReference type="InterPro" id="IPR002347">
    <property type="entry name" value="SDR_fam"/>
</dbReference>
<evidence type="ECO:0000313" key="4">
    <source>
        <dbReference type="Proteomes" id="UP000252415"/>
    </source>
</evidence>
<dbReference type="AlphaFoldDB" id="A0A368VLC0"/>
<keyword evidence="4" id="KW-1185">Reference proteome</keyword>
<dbReference type="PROSITE" id="PS00061">
    <property type="entry name" value="ADH_SHORT"/>
    <property type="match status" value="1"/>
</dbReference>
<dbReference type="SUPFAM" id="SSF51735">
    <property type="entry name" value="NAD(P)-binding Rossmann-fold domains"/>
    <property type="match status" value="1"/>
</dbReference>
<dbReference type="OrthoDB" id="9803333at2"/>
<dbReference type="InterPro" id="IPR020904">
    <property type="entry name" value="Sc_DH/Rdtase_CS"/>
</dbReference>
<keyword evidence="2" id="KW-0560">Oxidoreductase</keyword>
<gene>
    <name evidence="3" type="ORF">DFP97_11717</name>
</gene>
<dbReference type="Proteomes" id="UP000252415">
    <property type="component" value="Unassembled WGS sequence"/>
</dbReference>
<dbReference type="Gene3D" id="3.40.50.720">
    <property type="entry name" value="NAD(P)-binding Rossmann-like Domain"/>
    <property type="match status" value="1"/>
</dbReference>
<comment type="similarity">
    <text evidence="1">Belongs to the short-chain dehydrogenases/reductases (SDR) family.</text>
</comment>
<dbReference type="EMBL" id="QPJD01000017">
    <property type="protein sequence ID" value="RCW42294.1"/>
    <property type="molecule type" value="Genomic_DNA"/>
</dbReference>
<sequence>MKLHNQIVFITDADCRTGSSLIRRLTEEGAQFILNSRSGGAAIASELTSIYAAGSQAFVVNIDLCSRAEADEMLKEASLQLGTVDILIHNNNVVMPASIESCEEERFLQSLNVNAKSAFICTQAAGKQMADKQSGKIIYISSIHAEKPTGSSFCYSASKGAVKMLSKEAALVLGRSGINVNTIELGPVEGDNEKFRSSLSTLYNDYEYKVPNAVLGDYDDLAELVLFLSSGESRYINGSDIRLDGGFLLHYMNFKMKRP</sequence>
<accession>A0A368VLC0</accession>
<organism evidence="3 4">
    <name type="scientific">Paenibacillus prosopidis</name>
    <dbReference type="NCBI Taxonomy" id="630520"/>
    <lineage>
        <taxon>Bacteria</taxon>
        <taxon>Bacillati</taxon>
        <taxon>Bacillota</taxon>
        <taxon>Bacilli</taxon>
        <taxon>Bacillales</taxon>
        <taxon>Paenibacillaceae</taxon>
        <taxon>Paenibacillus</taxon>
    </lineage>
</organism>
<dbReference type="PRINTS" id="PR00081">
    <property type="entry name" value="GDHRDH"/>
</dbReference>
<dbReference type="PANTHER" id="PTHR43639:SF1">
    <property type="entry name" value="SHORT-CHAIN DEHYDROGENASE_REDUCTASE FAMILY PROTEIN"/>
    <property type="match status" value="1"/>
</dbReference>
<comment type="caution">
    <text evidence="3">The sequence shown here is derived from an EMBL/GenBank/DDBJ whole genome shotgun (WGS) entry which is preliminary data.</text>
</comment>
<dbReference type="RefSeq" id="WP_114382834.1">
    <property type="nucleotide sequence ID" value="NZ_QPJD01000017.1"/>
</dbReference>
<dbReference type="PRINTS" id="PR00080">
    <property type="entry name" value="SDRFAMILY"/>
</dbReference>
<dbReference type="InterPro" id="IPR036291">
    <property type="entry name" value="NAD(P)-bd_dom_sf"/>
</dbReference>
<proteinExistence type="inferred from homology"/>
<name>A0A368VLC0_9BACL</name>
<dbReference type="PANTHER" id="PTHR43639">
    <property type="entry name" value="OXIDOREDUCTASE, SHORT-CHAIN DEHYDROGENASE/REDUCTASE FAMILY (AFU_ORTHOLOGUE AFUA_5G02870)"/>
    <property type="match status" value="1"/>
</dbReference>
<dbReference type="GO" id="GO:0016491">
    <property type="term" value="F:oxidoreductase activity"/>
    <property type="evidence" value="ECO:0007669"/>
    <property type="project" value="UniProtKB-KW"/>
</dbReference>
<evidence type="ECO:0000313" key="3">
    <source>
        <dbReference type="EMBL" id="RCW42294.1"/>
    </source>
</evidence>